<evidence type="ECO:0000256" key="2">
    <source>
        <dbReference type="ARBA" id="ARBA00022737"/>
    </source>
</evidence>
<feature type="chain" id="PRO_5012133575" description="6-bladed beta-propeller" evidence="5">
    <location>
        <begin position="20"/>
        <end position="335"/>
    </location>
</feature>
<dbReference type="Pfam" id="PF01436">
    <property type="entry name" value="NHL"/>
    <property type="match status" value="1"/>
</dbReference>
<evidence type="ECO:0000256" key="3">
    <source>
        <dbReference type="ARBA" id="ARBA00023180"/>
    </source>
</evidence>
<dbReference type="InterPro" id="IPR011042">
    <property type="entry name" value="6-blade_b-propeller_TolB-like"/>
</dbReference>
<evidence type="ECO:0000256" key="5">
    <source>
        <dbReference type="SAM" id="SignalP"/>
    </source>
</evidence>
<accession>A0A2A5WA24</accession>
<feature type="signal peptide" evidence="5">
    <location>
        <begin position="1"/>
        <end position="19"/>
    </location>
</feature>
<dbReference type="Proteomes" id="UP000219329">
    <property type="component" value="Unassembled WGS sequence"/>
</dbReference>
<feature type="repeat" description="NHL" evidence="4">
    <location>
        <begin position="203"/>
        <end position="242"/>
    </location>
</feature>
<keyword evidence="2" id="KW-0677">Repeat</keyword>
<reference evidence="6 7" key="1">
    <citation type="submission" date="2017-08" db="EMBL/GenBank/DDBJ databases">
        <title>Fine stratification of microbial communities through a metagenomic profile of the photic zone.</title>
        <authorList>
            <person name="Haro-Moreno J.M."/>
            <person name="Lopez-Perez M."/>
            <person name="De La Torre J."/>
            <person name="Picazo A."/>
            <person name="Camacho A."/>
            <person name="Rodriguez-Valera F."/>
        </authorList>
    </citation>
    <scope>NUCLEOTIDE SEQUENCE [LARGE SCALE GENOMIC DNA]</scope>
    <source>
        <strain evidence="6">MED-G28</strain>
    </source>
</reference>
<dbReference type="InterPro" id="IPR001258">
    <property type="entry name" value="NHL_repeat"/>
</dbReference>
<name>A0A2A5WA24_9GAMM</name>
<dbReference type="CDD" id="cd14958">
    <property type="entry name" value="NHL_PAL_like"/>
    <property type="match status" value="1"/>
</dbReference>
<dbReference type="Gene3D" id="2.120.10.30">
    <property type="entry name" value="TolB, C-terminal domain"/>
    <property type="match status" value="1"/>
</dbReference>
<protein>
    <recommendedName>
        <fullName evidence="8">6-bladed beta-propeller</fullName>
    </recommendedName>
</protein>
<evidence type="ECO:0000313" key="7">
    <source>
        <dbReference type="Proteomes" id="UP000219329"/>
    </source>
</evidence>
<feature type="repeat" description="NHL" evidence="4">
    <location>
        <begin position="88"/>
        <end position="141"/>
    </location>
</feature>
<organism evidence="6 7">
    <name type="scientific">OM182 bacterium MED-G28</name>
    <dbReference type="NCBI Taxonomy" id="1986256"/>
    <lineage>
        <taxon>Bacteria</taxon>
        <taxon>Pseudomonadati</taxon>
        <taxon>Pseudomonadota</taxon>
        <taxon>Gammaproteobacteria</taxon>
        <taxon>OMG group</taxon>
        <taxon>OM182 clade</taxon>
    </lineage>
</organism>
<evidence type="ECO:0000256" key="1">
    <source>
        <dbReference type="ARBA" id="ARBA00022729"/>
    </source>
</evidence>
<proteinExistence type="predicted"/>
<dbReference type="AlphaFoldDB" id="A0A2A5WA24"/>
<dbReference type="PROSITE" id="PS51125">
    <property type="entry name" value="NHL"/>
    <property type="match status" value="2"/>
</dbReference>
<sequence>MRLLLLILTIAGSGIGVSAQVADARFTPSEDFNIDSTFFKMPSGRPVGSTAGISMHPDGSSLWLFDRCGANNCIGSELDPIMQFDLEGNQLLSFGANMFVRPHGIFVDTEGNVWVADGEGPNGEDPRRDGKGHQVVKFSPTGEILMVLGKPGIAGDGIDELNQPSSVLVAPNGDIFIGDGHGGRSNSRIMKYTAKGEFIKSWGARGAEPGNFDVPHDLAMDSQGRLFVGDRGNNRVQIFDQEGNFIAEWEQFGRPSGVFIDDNDMLYVTDSSSTPRSNPGYGEGIRVASVHDGKITLFIADPDEDGTQEGVLADKQGNIYGTLTGGMELRKYVLK</sequence>
<evidence type="ECO:0000256" key="4">
    <source>
        <dbReference type="PROSITE-ProRule" id="PRU00504"/>
    </source>
</evidence>
<dbReference type="PANTHER" id="PTHR10680">
    <property type="entry name" value="PEPTIDYL-GLYCINE ALPHA-AMIDATING MONOOXYGENASE"/>
    <property type="match status" value="1"/>
</dbReference>
<evidence type="ECO:0000313" key="6">
    <source>
        <dbReference type="EMBL" id="PDH33329.1"/>
    </source>
</evidence>
<keyword evidence="3" id="KW-0325">Glycoprotein</keyword>
<dbReference type="SUPFAM" id="SSF63829">
    <property type="entry name" value="Calcium-dependent phosphotriesterase"/>
    <property type="match status" value="1"/>
</dbReference>
<evidence type="ECO:0008006" key="8">
    <source>
        <dbReference type="Google" id="ProtNLM"/>
    </source>
</evidence>
<gene>
    <name evidence="6" type="ORF">CNF02_09065</name>
</gene>
<keyword evidence="1 5" id="KW-0732">Signal</keyword>
<dbReference type="EMBL" id="NTJZ01000009">
    <property type="protein sequence ID" value="PDH33329.1"/>
    <property type="molecule type" value="Genomic_DNA"/>
</dbReference>
<comment type="caution">
    <text evidence="6">The sequence shown here is derived from an EMBL/GenBank/DDBJ whole genome shotgun (WGS) entry which is preliminary data.</text>
</comment>